<dbReference type="Proteomes" id="UP000050525">
    <property type="component" value="Unassembled WGS sequence"/>
</dbReference>
<gene>
    <name evidence="1" type="ORF">Y1Q_0022708</name>
</gene>
<evidence type="ECO:0000313" key="1">
    <source>
        <dbReference type="EMBL" id="KYO29468.1"/>
    </source>
</evidence>
<evidence type="ECO:0000313" key="2">
    <source>
        <dbReference type="Proteomes" id="UP000050525"/>
    </source>
</evidence>
<reference evidence="1 2" key="1">
    <citation type="journal article" date="2012" name="Genome Biol.">
        <title>Sequencing three crocodilian genomes to illuminate the evolution of archosaurs and amniotes.</title>
        <authorList>
            <person name="St John J.A."/>
            <person name="Braun E.L."/>
            <person name="Isberg S.R."/>
            <person name="Miles L.G."/>
            <person name="Chong A.Y."/>
            <person name="Gongora J."/>
            <person name="Dalzell P."/>
            <person name="Moran C."/>
            <person name="Bed'hom B."/>
            <person name="Abzhanov A."/>
            <person name="Burgess S.C."/>
            <person name="Cooksey A.M."/>
            <person name="Castoe T.A."/>
            <person name="Crawford N.G."/>
            <person name="Densmore L.D."/>
            <person name="Drew J.C."/>
            <person name="Edwards S.V."/>
            <person name="Faircloth B.C."/>
            <person name="Fujita M.K."/>
            <person name="Greenwold M.J."/>
            <person name="Hoffmann F.G."/>
            <person name="Howard J.M."/>
            <person name="Iguchi T."/>
            <person name="Janes D.E."/>
            <person name="Khan S.Y."/>
            <person name="Kohno S."/>
            <person name="de Koning A.J."/>
            <person name="Lance S.L."/>
            <person name="McCarthy F.M."/>
            <person name="McCormack J.E."/>
            <person name="Merchant M.E."/>
            <person name="Peterson D.G."/>
            <person name="Pollock D.D."/>
            <person name="Pourmand N."/>
            <person name="Raney B.J."/>
            <person name="Roessler K.A."/>
            <person name="Sanford J.R."/>
            <person name="Sawyer R.H."/>
            <person name="Schmidt C.J."/>
            <person name="Triplett E.W."/>
            <person name="Tuberville T.D."/>
            <person name="Venegas-Anaya M."/>
            <person name="Howard J.T."/>
            <person name="Jarvis E.D."/>
            <person name="Guillette L.J.Jr."/>
            <person name="Glenn T.C."/>
            <person name="Green R.E."/>
            <person name="Ray D.A."/>
        </authorList>
    </citation>
    <scope>NUCLEOTIDE SEQUENCE [LARGE SCALE GENOMIC DNA]</scope>
    <source>
        <strain evidence="1">KSC_2009_1</strain>
    </source>
</reference>
<accession>A0A151MYD7</accession>
<proteinExistence type="predicted"/>
<name>A0A151MYD7_ALLMI</name>
<keyword evidence="2" id="KW-1185">Reference proteome</keyword>
<protein>
    <submittedName>
        <fullName evidence="1">Uncharacterized protein</fullName>
    </submittedName>
</protein>
<dbReference type="AlphaFoldDB" id="A0A151MYD7"/>
<sequence length="141" mass="15692">MLQLHRRRTQDRNLQLDQLVTASEKQLVDAQAWWAEDIAWQDACAAAIASYLEKTASAIQTLLLQELNPARIGVGVMELLLFFYLRTRSLFTAASSLRCVGGSVAPVSCREYLHSMEGEFQAQATAEADHVAPNEIQTLVE</sequence>
<comment type="caution">
    <text evidence="1">The sequence shown here is derived from an EMBL/GenBank/DDBJ whole genome shotgun (WGS) entry which is preliminary data.</text>
</comment>
<organism evidence="1 2">
    <name type="scientific">Alligator mississippiensis</name>
    <name type="common">American alligator</name>
    <dbReference type="NCBI Taxonomy" id="8496"/>
    <lineage>
        <taxon>Eukaryota</taxon>
        <taxon>Metazoa</taxon>
        <taxon>Chordata</taxon>
        <taxon>Craniata</taxon>
        <taxon>Vertebrata</taxon>
        <taxon>Euteleostomi</taxon>
        <taxon>Archelosauria</taxon>
        <taxon>Archosauria</taxon>
        <taxon>Crocodylia</taxon>
        <taxon>Alligatoridae</taxon>
        <taxon>Alligatorinae</taxon>
        <taxon>Alligator</taxon>
    </lineage>
</organism>
<dbReference type="EMBL" id="AKHW03004688">
    <property type="protein sequence ID" value="KYO29468.1"/>
    <property type="molecule type" value="Genomic_DNA"/>
</dbReference>